<reference evidence="1" key="1">
    <citation type="journal article" date="2014" name="Front. Microbiol.">
        <title>High frequency of phylogenetically diverse reductive dehalogenase-homologous genes in deep subseafloor sedimentary metagenomes.</title>
        <authorList>
            <person name="Kawai M."/>
            <person name="Futagami T."/>
            <person name="Toyoda A."/>
            <person name="Takaki Y."/>
            <person name="Nishi S."/>
            <person name="Hori S."/>
            <person name="Arai W."/>
            <person name="Tsubouchi T."/>
            <person name="Morono Y."/>
            <person name="Uchiyama I."/>
            <person name="Ito T."/>
            <person name="Fujiyama A."/>
            <person name="Inagaki F."/>
            <person name="Takami H."/>
        </authorList>
    </citation>
    <scope>NUCLEOTIDE SEQUENCE</scope>
    <source>
        <strain evidence="1">Expedition CK06-06</strain>
    </source>
</reference>
<gene>
    <name evidence="1" type="ORF">S01H1_64589</name>
</gene>
<proteinExistence type="predicted"/>
<protein>
    <submittedName>
        <fullName evidence="1">Uncharacterized protein</fullName>
    </submittedName>
</protein>
<name>X0WI75_9ZZZZ</name>
<sequence>QKGREMNVDQNDYIHDSLDVHAVQSMHNYESF</sequence>
<dbReference type="AlphaFoldDB" id="X0WI75"/>
<evidence type="ECO:0000313" key="1">
    <source>
        <dbReference type="EMBL" id="GAG30375.1"/>
    </source>
</evidence>
<feature type="non-terminal residue" evidence="1">
    <location>
        <position position="1"/>
    </location>
</feature>
<comment type="caution">
    <text evidence="1">The sequence shown here is derived from an EMBL/GenBank/DDBJ whole genome shotgun (WGS) entry which is preliminary data.</text>
</comment>
<accession>X0WI75</accession>
<organism evidence="1">
    <name type="scientific">marine sediment metagenome</name>
    <dbReference type="NCBI Taxonomy" id="412755"/>
    <lineage>
        <taxon>unclassified sequences</taxon>
        <taxon>metagenomes</taxon>
        <taxon>ecological metagenomes</taxon>
    </lineage>
</organism>
<dbReference type="EMBL" id="BARS01042580">
    <property type="protein sequence ID" value="GAG30375.1"/>
    <property type="molecule type" value="Genomic_DNA"/>
</dbReference>